<keyword evidence="2" id="KW-0812">Transmembrane</keyword>
<evidence type="ECO:0000313" key="4">
    <source>
        <dbReference type="Proteomes" id="UP000800092"/>
    </source>
</evidence>
<dbReference type="EMBL" id="ML991813">
    <property type="protein sequence ID" value="KAF2232685.1"/>
    <property type="molecule type" value="Genomic_DNA"/>
</dbReference>
<feature type="transmembrane region" description="Helical" evidence="2">
    <location>
        <begin position="7"/>
        <end position="28"/>
    </location>
</feature>
<gene>
    <name evidence="3" type="ORF">EV356DRAFT_525059</name>
</gene>
<sequence>MDSIAGLIPLFPYVGIPLAVLGVLPTLYTCLKCLLTLRLVRSTLYRSGVTNATTRSSFLSGIIEIEIPRKRLTPLDRDDPRYFELCPHPTLLRGGTWTLFQWKQMTIGLKSYRVQFHDEVRMPQAEVEFEPLIAFLLDRGAVPNPAGFALLWHSGLWTPAGTKLLSSPRGAEAVLSVTASDDSDGILSLALDWEPEWQKHHATSLPPYWIRIEGPPARKKLSEAIDSQEGNSTKNDEKRPDSANKSTTILTNDFDPAIHLHLTASGLSDALYEIPFPTPIKPTYDSPTHSHPSITHLLPAPIHPTIPSSSSAAWFATATTALHTLSPHPSLWSFALPSPLTHLALRPTIPLGALDLLHLIPRSPTWRAPQPSAETALMLRQQAEQAALMQRIASMREEERILDRVERSRVVGERMVREGQEGAARWQRERLEERRREEEELVEAVRSVRCEVRMVARVGVRWLVGEGDVVVEGMGLEVGAKEGRAAEEGEEERDGKGEVLGKEVLVTVVERVLYLLVEDSDLAVGVVEILELWKEWGEVSGMTVQHLHMLRGTLRSFAYAALIMDIIKEAATTQASSVVSDLQECLGAWKKVRLG</sequence>
<proteinExistence type="predicted"/>
<name>A0A6A6H3U4_VIRVR</name>
<accession>A0A6A6H3U4</accession>
<dbReference type="Proteomes" id="UP000800092">
    <property type="component" value="Unassembled WGS sequence"/>
</dbReference>
<keyword evidence="2" id="KW-1133">Transmembrane helix</keyword>
<evidence type="ECO:0000256" key="1">
    <source>
        <dbReference type="SAM" id="MobiDB-lite"/>
    </source>
</evidence>
<evidence type="ECO:0000256" key="2">
    <source>
        <dbReference type="SAM" id="Phobius"/>
    </source>
</evidence>
<feature type="region of interest" description="Disordered" evidence="1">
    <location>
        <begin position="225"/>
        <end position="248"/>
    </location>
</feature>
<dbReference type="AlphaFoldDB" id="A0A6A6H3U4"/>
<evidence type="ECO:0000313" key="3">
    <source>
        <dbReference type="EMBL" id="KAF2232685.1"/>
    </source>
</evidence>
<reference evidence="3" key="1">
    <citation type="journal article" date="2020" name="Stud. Mycol.">
        <title>101 Dothideomycetes genomes: a test case for predicting lifestyles and emergence of pathogens.</title>
        <authorList>
            <person name="Haridas S."/>
            <person name="Albert R."/>
            <person name="Binder M."/>
            <person name="Bloem J."/>
            <person name="Labutti K."/>
            <person name="Salamov A."/>
            <person name="Andreopoulos B."/>
            <person name="Baker S."/>
            <person name="Barry K."/>
            <person name="Bills G."/>
            <person name="Bluhm B."/>
            <person name="Cannon C."/>
            <person name="Castanera R."/>
            <person name="Culley D."/>
            <person name="Daum C."/>
            <person name="Ezra D."/>
            <person name="Gonzalez J."/>
            <person name="Henrissat B."/>
            <person name="Kuo A."/>
            <person name="Liang C."/>
            <person name="Lipzen A."/>
            <person name="Lutzoni F."/>
            <person name="Magnuson J."/>
            <person name="Mondo S."/>
            <person name="Nolan M."/>
            <person name="Ohm R."/>
            <person name="Pangilinan J."/>
            <person name="Park H.-J."/>
            <person name="Ramirez L."/>
            <person name="Alfaro M."/>
            <person name="Sun H."/>
            <person name="Tritt A."/>
            <person name="Yoshinaga Y."/>
            <person name="Zwiers L.-H."/>
            <person name="Turgeon B."/>
            <person name="Goodwin S."/>
            <person name="Spatafora J."/>
            <person name="Crous P."/>
            <person name="Grigoriev I."/>
        </authorList>
    </citation>
    <scope>NUCLEOTIDE SEQUENCE</scope>
    <source>
        <strain evidence="3">Tuck. ex Michener</strain>
    </source>
</reference>
<dbReference type="OrthoDB" id="3166386at2759"/>
<organism evidence="3 4">
    <name type="scientific">Viridothelium virens</name>
    <name type="common">Speckled blister lichen</name>
    <name type="synonym">Trypethelium virens</name>
    <dbReference type="NCBI Taxonomy" id="1048519"/>
    <lineage>
        <taxon>Eukaryota</taxon>
        <taxon>Fungi</taxon>
        <taxon>Dikarya</taxon>
        <taxon>Ascomycota</taxon>
        <taxon>Pezizomycotina</taxon>
        <taxon>Dothideomycetes</taxon>
        <taxon>Dothideomycetes incertae sedis</taxon>
        <taxon>Trypetheliales</taxon>
        <taxon>Trypetheliaceae</taxon>
        <taxon>Viridothelium</taxon>
    </lineage>
</organism>
<protein>
    <submittedName>
        <fullName evidence="3">Uncharacterized protein</fullName>
    </submittedName>
</protein>
<keyword evidence="4" id="KW-1185">Reference proteome</keyword>
<keyword evidence="2" id="KW-0472">Membrane</keyword>